<dbReference type="RefSeq" id="WP_071664442.1">
    <property type="nucleotide sequence ID" value="NZ_CP009654.1"/>
</dbReference>
<sequence length="115" mass="12603">MNRSKFLVFIILAIVVSGCSIQPKFYPNDVYKNTSKEQRDKDIAECKELADQQEVSGGQIALGVVSSTAALATALKGGSFASVYAWEDLGSDDSDQKFIEICLKKKGYEVTGWEI</sequence>
<keyword evidence="1" id="KW-0449">Lipoprotein</keyword>
<organism evidence="1 2">
    <name type="scientific">Francisella frigiditurris</name>
    <dbReference type="NCBI Taxonomy" id="1542390"/>
    <lineage>
        <taxon>Bacteria</taxon>
        <taxon>Pseudomonadati</taxon>
        <taxon>Pseudomonadota</taxon>
        <taxon>Gammaproteobacteria</taxon>
        <taxon>Thiotrichales</taxon>
        <taxon>Francisellaceae</taxon>
        <taxon>Francisella</taxon>
    </lineage>
</organism>
<gene>
    <name evidence="1" type="ORF">KX01_1562</name>
</gene>
<reference evidence="2" key="1">
    <citation type="submission" date="2014-10" db="EMBL/GenBank/DDBJ databases">
        <authorList>
            <person name="Kuske C.R."/>
            <person name="Challacombe J.F."/>
            <person name="Daligault H.E."/>
            <person name="Davenport K.W."/>
            <person name="Johnson S.L."/>
            <person name="Siddaramappa S."/>
            <person name="Petersen J.M."/>
        </authorList>
    </citation>
    <scope>NUCLEOTIDE SEQUENCE [LARGE SCALE GENOMIC DNA]</scope>
    <source>
        <strain evidence="2">CA97-1460</strain>
    </source>
</reference>
<accession>A0A1J0KS85</accession>
<dbReference type="STRING" id="1542390.KX01_1562"/>
<evidence type="ECO:0000313" key="1">
    <source>
        <dbReference type="EMBL" id="APC96510.1"/>
    </source>
</evidence>
<dbReference type="EMBL" id="CP009654">
    <property type="protein sequence ID" value="APC96510.1"/>
    <property type="molecule type" value="Genomic_DNA"/>
</dbReference>
<proteinExistence type="predicted"/>
<dbReference type="AlphaFoldDB" id="A0A1J0KS85"/>
<dbReference type="OrthoDB" id="5295972at2"/>
<protein>
    <submittedName>
        <fullName evidence="1">Putative lipoprotein</fullName>
    </submittedName>
</protein>
<evidence type="ECO:0000313" key="2">
    <source>
        <dbReference type="Proteomes" id="UP000182521"/>
    </source>
</evidence>
<dbReference type="KEGG" id="frc:KX01_1562"/>
<dbReference type="Proteomes" id="UP000182521">
    <property type="component" value="Chromosome"/>
</dbReference>
<name>A0A1J0KS85_9GAMM</name>
<keyword evidence="2" id="KW-1185">Reference proteome</keyword>
<dbReference type="PROSITE" id="PS51257">
    <property type="entry name" value="PROKAR_LIPOPROTEIN"/>
    <property type="match status" value="1"/>
</dbReference>